<dbReference type="GO" id="GO:0009788">
    <property type="term" value="P:negative regulation of abscisic acid-activated signaling pathway"/>
    <property type="evidence" value="ECO:0007669"/>
    <property type="project" value="InterPro"/>
</dbReference>
<dbReference type="SUPFAM" id="SSF57667">
    <property type="entry name" value="beta-beta-alpha zinc fingers"/>
    <property type="match status" value="1"/>
</dbReference>
<keyword evidence="3 6" id="KW-0863">Zinc-finger</keyword>
<evidence type="ECO:0000256" key="2">
    <source>
        <dbReference type="ARBA" id="ARBA00022723"/>
    </source>
</evidence>
<name>A0A843TNW8_COLES</name>
<dbReference type="InterPro" id="IPR013087">
    <property type="entry name" value="Znf_C2H2_type"/>
</dbReference>
<dbReference type="InterPro" id="IPR036236">
    <property type="entry name" value="Znf_C2H2_sf"/>
</dbReference>
<keyword evidence="10" id="KW-1185">Reference proteome</keyword>
<accession>A0A843TNW8</accession>
<dbReference type="EMBL" id="NMUH01000090">
    <property type="protein sequence ID" value="MQL71194.1"/>
    <property type="molecule type" value="Genomic_DNA"/>
</dbReference>
<evidence type="ECO:0000256" key="5">
    <source>
        <dbReference type="ARBA" id="ARBA00023242"/>
    </source>
</evidence>
<evidence type="ECO:0000256" key="6">
    <source>
        <dbReference type="PROSITE-ProRule" id="PRU00042"/>
    </source>
</evidence>
<dbReference type="PROSITE" id="PS50157">
    <property type="entry name" value="ZINC_FINGER_C2H2_2"/>
    <property type="match status" value="1"/>
</dbReference>
<evidence type="ECO:0000256" key="7">
    <source>
        <dbReference type="SAM" id="MobiDB-lite"/>
    </source>
</evidence>
<dbReference type="PANTHER" id="PTHR47287:SF15">
    <property type="entry name" value="ZINC FINGER PROTEIN 3-LIKE"/>
    <property type="match status" value="1"/>
</dbReference>
<dbReference type="OrthoDB" id="1933825at2759"/>
<evidence type="ECO:0000256" key="1">
    <source>
        <dbReference type="ARBA" id="ARBA00004123"/>
    </source>
</evidence>
<dbReference type="PANTHER" id="PTHR47287">
    <property type="entry name" value="C2H2 AND C2HC ZINC FINGERS SUPERFAMILY PROTEIN"/>
    <property type="match status" value="1"/>
</dbReference>
<keyword evidence="2" id="KW-0479">Metal-binding</keyword>
<dbReference type="Proteomes" id="UP000652761">
    <property type="component" value="Unassembled WGS sequence"/>
</dbReference>
<evidence type="ECO:0000259" key="8">
    <source>
        <dbReference type="PROSITE" id="PS50157"/>
    </source>
</evidence>
<evidence type="ECO:0000313" key="9">
    <source>
        <dbReference type="EMBL" id="MQL71194.1"/>
    </source>
</evidence>
<dbReference type="AlphaFoldDB" id="A0A843TNW8"/>
<feature type="region of interest" description="Disordered" evidence="7">
    <location>
        <begin position="1"/>
        <end position="22"/>
    </location>
</feature>
<protein>
    <recommendedName>
        <fullName evidence="8">C2H2-type domain-containing protein</fullName>
    </recommendedName>
</protein>
<evidence type="ECO:0000313" key="10">
    <source>
        <dbReference type="Proteomes" id="UP000652761"/>
    </source>
</evidence>
<proteinExistence type="predicted"/>
<dbReference type="GO" id="GO:0005634">
    <property type="term" value="C:nucleus"/>
    <property type="evidence" value="ECO:0007669"/>
    <property type="project" value="UniProtKB-SubCell"/>
</dbReference>
<dbReference type="PROSITE" id="PS00028">
    <property type="entry name" value="ZINC_FINGER_C2H2_1"/>
    <property type="match status" value="1"/>
</dbReference>
<comment type="subcellular location">
    <subcellularLocation>
        <location evidence="1">Nucleus</location>
    </subcellularLocation>
</comment>
<feature type="domain" description="C2H2-type" evidence="8">
    <location>
        <begin position="121"/>
        <end position="148"/>
    </location>
</feature>
<reference evidence="9" key="1">
    <citation type="submission" date="2017-07" db="EMBL/GenBank/DDBJ databases">
        <title>Taro Niue Genome Assembly and Annotation.</title>
        <authorList>
            <person name="Atibalentja N."/>
            <person name="Keating K."/>
            <person name="Fields C.J."/>
        </authorList>
    </citation>
    <scope>NUCLEOTIDE SEQUENCE</scope>
    <source>
        <strain evidence="9">Niue_2</strain>
        <tissue evidence="9">Leaf</tissue>
    </source>
</reference>
<evidence type="ECO:0000256" key="3">
    <source>
        <dbReference type="ARBA" id="ARBA00022771"/>
    </source>
</evidence>
<dbReference type="InterPro" id="IPR044246">
    <property type="entry name" value="ZFP3-like"/>
</dbReference>
<gene>
    <name evidence="9" type="ORF">Taro_003500</name>
</gene>
<comment type="caution">
    <text evidence="9">The sequence shown here is derived from an EMBL/GenBank/DDBJ whole genome shotgun (WGS) entry which is preliminary data.</text>
</comment>
<keyword evidence="4" id="KW-0862">Zinc</keyword>
<organism evidence="9 10">
    <name type="scientific">Colocasia esculenta</name>
    <name type="common">Wild taro</name>
    <name type="synonym">Arum esculentum</name>
    <dbReference type="NCBI Taxonomy" id="4460"/>
    <lineage>
        <taxon>Eukaryota</taxon>
        <taxon>Viridiplantae</taxon>
        <taxon>Streptophyta</taxon>
        <taxon>Embryophyta</taxon>
        <taxon>Tracheophyta</taxon>
        <taxon>Spermatophyta</taxon>
        <taxon>Magnoliopsida</taxon>
        <taxon>Liliopsida</taxon>
        <taxon>Araceae</taxon>
        <taxon>Aroideae</taxon>
        <taxon>Colocasieae</taxon>
        <taxon>Colocasia</taxon>
    </lineage>
</organism>
<sequence>MEAQPFSAAPEASLSDASSTVDAVTEVPGGHDVVHTSMAAVVVVGKREKPRRVKKVDDDGAGVPTLGLGLSSGDLDSDYDWEASPPAVVELDLLGGLGGCRFPEQQGGSSLGLPEGEPRVFSCHYCQRKFYSSQALGGHQNAHKRERTLAKRSGGGGGQQPMHRYASMSSLPLHGTLSGSRPLGIQAHSTALHGPYGSAEAALLYARQGWPVSLVTRQPAVARLLGPELLAGGAVAGVRPGIVPRLDGTASGGGYWWPGAGDGGSLKAEQDMQKIDLTLKL</sequence>
<keyword evidence="5" id="KW-0539">Nucleus</keyword>
<evidence type="ECO:0000256" key="4">
    <source>
        <dbReference type="ARBA" id="ARBA00022833"/>
    </source>
</evidence>
<dbReference type="GO" id="GO:0008270">
    <property type="term" value="F:zinc ion binding"/>
    <property type="evidence" value="ECO:0007669"/>
    <property type="project" value="UniProtKB-KW"/>
</dbReference>
<dbReference type="Gene3D" id="3.30.160.60">
    <property type="entry name" value="Classic Zinc Finger"/>
    <property type="match status" value="1"/>
</dbReference>